<keyword evidence="3 5" id="KW-1133">Transmembrane helix</keyword>
<feature type="transmembrane region" description="Helical" evidence="5">
    <location>
        <begin position="94"/>
        <end position="118"/>
    </location>
</feature>
<feature type="transmembrane region" description="Helical" evidence="5">
    <location>
        <begin position="161"/>
        <end position="181"/>
    </location>
</feature>
<dbReference type="PIRSF" id="PIRSF006648">
    <property type="entry name" value="DrrB"/>
    <property type="match status" value="1"/>
</dbReference>
<proteinExistence type="inferred from homology"/>
<keyword evidence="8" id="KW-1185">Reference proteome</keyword>
<evidence type="ECO:0000256" key="2">
    <source>
        <dbReference type="ARBA" id="ARBA00022692"/>
    </source>
</evidence>
<name>A0ABY4GS49_9BACI</name>
<dbReference type="PANTHER" id="PTHR43027:SF1">
    <property type="entry name" value="DOXORUBICIN RESISTANCE ABC TRANSPORTER PERMEASE PROTEIN DRRC-RELATED"/>
    <property type="match status" value="1"/>
</dbReference>
<keyword evidence="5" id="KW-0813">Transport</keyword>
<evidence type="ECO:0000256" key="3">
    <source>
        <dbReference type="ARBA" id="ARBA00022989"/>
    </source>
</evidence>
<reference evidence="7 8" key="1">
    <citation type="submission" date="2022-04" db="EMBL/GenBank/DDBJ databases">
        <title>Gracilibacillus sp. isolated from saltern.</title>
        <authorList>
            <person name="Won M."/>
            <person name="Lee C.-M."/>
            <person name="Woen H.-Y."/>
            <person name="Kwon S.-W."/>
        </authorList>
    </citation>
    <scope>NUCLEOTIDE SEQUENCE [LARGE SCALE GENOMIC DNA]</scope>
    <source>
        <strain evidence="7 8">SSPM10-3</strain>
    </source>
</reference>
<keyword evidence="2 5" id="KW-0812">Transmembrane</keyword>
<feature type="transmembrane region" description="Helical" evidence="5">
    <location>
        <begin position="130"/>
        <end position="154"/>
    </location>
</feature>
<dbReference type="InterPro" id="IPR013525">
    <property type="entry name" value="ABC2_TM"/>
</dbReference>
<dbReference type="InterPro" id="IPR052902">
    <property type="entry name" value="ABC-2_transporter"/>
</dbReference>
<dbReference type="PROSITE" id="PS51012">
    <property type="entry name" value="ABC_TM2"/>
    <property type="match status" value="1"/>
</dbReference>
<keyword evidence="5" id="KW-1003">Cell membrane</keyword>
<dbReference type="Proteomes" id="UP000831537">
    <property type="component" value="Chromosome"/>
</dbReference>
<dbReference type="EMBL" id="CP095071">
    <property type="protein sequence ID" value="UOQ86795.1"/>
    <property type="molecule type" value="Genomic_DNA"/>
</dbReference>
<sequence>MYAIITKELKKSIQDRGLLFWTLLLPIIFTVLFISVFTSGVTEAEKQQVIVSIVSGYTIMFVFFIIISMVDSFIKDSEIGIIARIASTSLPSHFYLLGKWISYMVLVLLQIVILTIFGKLVYDIPLQQPLYLVTLFLFLTIMVTGSGLVMATLVKSLNMGIALTQVVALGGAVLSGLWIPIEMMPAFIQQISQFLPHYWAHQAFQDAMAGTLLLFDLFQTLLVLLGFSLVGFIIAWLGYPSFLKRAKG</sequence>
<evidence type="ECO:0000313" key="7">
    <source>
        <dbReference type="EMBL" id="UOQ86795.1"/>
    </source>
</evidence>
<evidence type="ECO:0000256" key="1">
    <source>
        <dbReference type="ARBA" id="ARBA00004141"/>
    </source>
</evidence>
<comment type="subcellular location">
    <subcellularLocation>
        <location evidence="5">Cell membrane</location>
        <topology evidence="5">Multi-pass membrane protein</topology>
    </subcellularLocation>
    <subcellularLocation>
        <location evidence="1">Membrane</location>
        <topology evidence="1">Multi-pass membrane protein</topology>
    </subcellularLocation>
</comment>
<evidence type="ECO:0000256" key="5">
    <source>
        <dbReference type="RuleBase" id="RU361157"/>
    </source>
</evidence>
<evidence type="ECO:0000256" key="4">
    <source>
        <dbReference type="ARBA" id="ARBA00023136"/>
    </source>
</evidence>
<comment type="similarity">
    <text evidence="5">Belongs to the ABC-2 integral membrane protein family.</text>
</comment>
<feature type="transmembrane region" description="Helical" evidence="5">
    <location>
        <begin position="18"/>
        <end position="37"/>
    </location>
</feature>
<protein>
    <recommendedName>
        <fullName evidence="5">Transport permease protein</fullName>
    </recommendedName>
</protein>
<dbReference type="RefSeq" id="WP_244747164.1">
    <property type="nucleotide sequence ID" value="NZ_CP095071.1"/>
</dbReference>
<dbReference type="Pfam" id="PF01061">
    <property type="entry name" value="ABC2_membrane"/>
    <property type="match status" value="1"/>
</dbReference>
<organism evidence="7 8">
    <name type="scientific">Gracilibacillus salinarum</name>
    <dbReference type="NCBI Taxonomy" id="2932255"/>
    <lineage>
        <taxon>Bacteria</taxon>
        <taxon>Bacillati</taxon>
        <taxon>Bacillota</taxon>
        <taxon>Bacilli</taxon>
        <taxon>Bacillales</taxon>
        <taxon>Bacillaceae</taxon>
        <taxon>Gracilibacillus</taxon>
    </lineage>
</organism>
<keyword evidence="4 5" id="KW-0472">Membrane</keyword>
<accession>A0ABY4GS49</accession>
<gene>
    <name evidence="7" type="ORF">MUN87_07885</name>
</gene>
<evidence type="ECO:0000313" key="8">
    <source>
        <dbReference type="Proteomes" id="UP000831537"/>
    </source>
</evidence>
<feature type="domain" description="ABC transmembrane type-2" evidence="6">
    <location>
        <begin position="17"/>
        <end position="242"/>
    </location>
</feature>
<evidence type="ECO:0000259" key="6">
    <source>
        <dbReference type="PROSITE" id="PS51012"/>
    </source>
</evidence>
<feature type="transmembrane region" description="Helical" evidence="5">
    <location>
        <begin position="217"/>
        <end position="239"/>
    </location>
</feature>
<dbReference type="InterPro" id="IPR000412">
    <property type="entry name" value="ABC_2_transport"/>
</dbReference>
<feature type="transmembrane region" description="Helical" evidence="5">
    <location>
        <begin position="49"/>
        <end position="74"/>
    </location>
</feature>
<dbReference type="InterPro" id="IPR047817">
    <property type="entry name" value="ABC2_TM_bact-type"/>
</dbReference>
<dbReference type="PANTHER" id="PTHR43027">
    <property type="entry name" value="DOXORUBICIN RESISTANCE ABC TRANSPORTER PERMEASE PROTEIN DRRC-RELATED"/>
    <property type="match status" value="1"/>
</dbReference>